<reference evidence="6" key="2">
    <citation type="submission" date="2020-08" db="EMBL/GenBank/DDBJ databases">
        <title>Plant Genome Project.</title>
        <authorList>
            <person name="Zhang R.-G."/>
        </authorList>
    </citation>
    <scope>NUCLEOTIDE SEQUENCE</scope>
    <source>
        <strain evidence="6">Huo1</strain>
        <tissue evidence="6">Leaf</tissue>
    </source>
</reference>
<protein>
    <recommendedName>
        <fullName evidence="8">Jasmonate O-methyltransferase</fullName>
    </recommendedName>
</protein>
<evidence type="ECO:0000256" key="5">
    <source>
        <dbReference type="ARBA" id="ARBA00022842"/>
    </source>
</evidence>
<evidence type="ECO:0000313" key="6">
    <source>
        <dbReference type="EMBL" id="KAG6397376.1"/>
    </source>
</evidence>
<comment type="caution">
    <text evidence="6">The sequence shown here is derived from an EMBL/GenBank/DDBJ whole genome shotgun (WGS) entry which is preliminary data.</text>
</comment>
<dbReference type="Gene3D" id="1.10.1200.270">
    <property type="entry name" value="Methyltransferase, alpha-helical capping domain"/>
    <property type="match status" value="1"/>
</dbReference>
<proteinExistence type="inferred from homology"/>
<keyword evidence="5" id="KW-0460">Magnesium</keyword>
<dbReference type="InterPro" id="IPR042086">
    <property type="entry name" value="MeTrfase_capping"/>
</dbReference>
<dbReference type="InterPro" id="IPR029063">
    <property type="entry name" value="SAM-dependent_MTases_sf"/>
</dbReference>
<dbReference type="AlphaFoldDB" id="A0A8X8ZA44"/>
<organism evidence="6">
    <name type="scientific">Salvia splendens</name>
    <name type="common">Scarlet sage</name>
    <dbReference type="NCBI Taxonomy" id="180675"/>
    <lineage>
        <taxon>Eukaryota</taxon>
        <taxon>Viridiplantae</taxon>
        <taxon>Streptophyta</taxon>
        <taxon>Embryophyta</taxon>
        <taxon>Tracheophyta</taxon>
        <taxon>Spermatophyta</taxon>
        <taxon>Magnoliopsida</taxon>
        <taxon>eudicotyledons</taxon>
        <taxon>Gunneridae</taxon>
        <taxon>Pentapetalae</taxon>
        <taxon>asterids</taxon>
        <taxon>lamiids</taxon>
        <taxon>Lamiales</taxon>
        <taxon>Lamiaceae</taxon>
        <taxon>Nepetoideae</taxon>
        <taxon>Mentheae</taxon>
        <taxon>Salviinae</taxon>
        <taxon>Salvia</taxon>
        <taxon>Salvia subgen. Calosphace</taxon>
        <taxon>core Calosphace</taxon>
    </lineage>
</organism>
<comment type="similarity">
    <text evidence="1">Belongs to the methyltransferase superfamily. Type-7 methyltransferase family.</text>
</comment>
<keyword evidence="2" id="KW-0489">Methyltransferase</keyword>
<dbReference type="GO" id="GO:0032259">
    <property type="term" value="P:methylation"/>
    <property type="evidence" value="ECO:0007669"/>
    <property type="project" value="UniProtKB-KW"/>
</dbReference>
<dbReference type="OrthoDB" id="1523883at2759"/>
<dbReference type="Proteomes" id="UP000298416">
    <property type="component" value="Unassembled WGS sequence"/>
</dbReference>
<evidence type="ECO:0000256" key="4">
    <source>
        <dbReference type="ARBA" id="ARBA00022723"/>
    </source>
</evidence>
<evidence type="ECO:0000256" key="3">
    <source>
        <dbReference type="ARBA" id="ARBA00022679"/>
    </source>
</evidence>
<gene>
    <name evidence="6" type="ORF">SASPL_143543</name>
</gene>
<keyword evidence="4" id="KW-0479">Metal-binding</keyword>
<reference evidence="6" key="1">
    <citation type="submission" date="2018-01" db="EMBL/GenBank/DDBJ databases">
        <authorList>
            <person name="Mao J.F."/>
        </authorList>
    </citation>
    <scope>NUCLEOTIDE SEQUENCE</scope>
    <source>
        <strain evidence="6">Huo1</strain>
        <tissue evidence="6">Leaf</tissue>
    </source>
</reference>
<dbReference type="PANTHER" id="PTHR31009">
    <property type="entry name" value="S-ADENOSYL-L-METHIONINE:CARBOXYL METHYLTRANSFERASE FAMILY PROTEIN"/>
    <property type="match status" value="1"/>
</dbReference>
<dbReference type="SUPFAM" id="SSF53335">
    <property type="entry name" value="S-adenosyl-L-methionine-dependent methyltransferases"/>
    <property type="match status" value="1"/>
</dbReference>
<name>A0A8X8ZA44_SALSN</name>
<dbReference type="EMBL" id="PNBA02000016">
    <property type="protein sequence ID" value="KAG6397376.1"/>
    <property type="molecule type" value="Genomic_DNA"/>
</dbReference>
<evidence type="ECO:0000256" key="1">
    <source>
        <dbReference type="ARBA" id="ARBA00007967"/>
    </source>
</evidence>
<keyword evidence="3" id="KW-0808">Transferase</keyword>
<dbReference type="Pfam" id="PF03492">
    <property type="entry name" value="Methyltransf_7"/>
    <property type="match status" value="1"/>
</dbReference>
<dbReference type="GO" id="GO:0008168">
    <property type="term" value="F:methyltransferase activity"/>
    <property type="evidence" value="ECO:0007669"/>
    <property type="project" value="UniProtKB-KW"/>
</dbReference>
<evidence type="ECO:0008006" key="8">
    <source>
        <dbReference type="Google" id="ProtNLM"/>
    </source>
</evidence>
<dbReference type="Gene3D" id="3.40.50.150">
    <property type="entry name" value="Vaccinia Virus protein VP39"/>
    <property type="match status" value="1"/>
</dbReference>
<evidence type="ECO:0000313" key="7">
    <source>
        <dbReference type="Proteomes" id="UP000298416"/>
    </source>
</evidence>
<sequence>MDLEKAFHMKGGLDETSYPKNSALQKKGAETVKHITLESIEKLIMETRPKSMGIADMGCSSGPNTLSNVKEIVAAVEETCRKIGEAAPEFRFYLNDLPTNDFNTIFQALPEFYRELNAGKEHGGRPVYVAGFPGTFYGRIFPDNCLHLVYSSYSLHWLSRVPLGIYDEQNMSMNRKSIYISTRSENGVCEAYYKQFQEDFSLYLKSRCEEVVNGGKMVLILLGREGPCHVDRGISLLWELLYQSLATLVDQGEVEVERLESYEVNFYAPSMEELEDEVRKQGGFKIEVIHKFQMDRDAAASNSISYGNAMAKAVRSIQEPMIAHHFGHGILDKLFQLFGKLVDQETAKDHVTSTSIVLVLTNLYN</sequence>
<dbReference type="GO" id="GO:0046872">
    <property type="term" value="F:metal ion binding"/>
    <property type="evidence" value="ECO:0007669"/>
    <property type="project" value="UniProtKB-KW"/>
</dbReference>
<keyword evidence="7" id="KW-1185">Reference proteome</keyword>
<dbReference type="InterPro" id="IPR005299">
    <property type="entry name" value="MeTrfase_7"/>
</dbReference>
<accession>A0A8X8ZA44</accession>
<evidence type="ECO:0000256" key="2">
    <source>
        <dbReference type="ARBA" id="ARBA00022603"/>
    </source>
</evidence>